<dbReference type="InterPro" id="IPR014731">
    <property type="entry name" value="ETF_asu_C"/>
</dbReference>
<dbReference type="CDD" id="cd01714">
    <property type="entry name" value="ETF_beta"/>
    <property type="match status" value="1"/>
</dbReference>
<dbReference type="InterPro" id="IPR033948">
    <property type="entry name" value="ETF_beta_N"/>
</dbReference>
<dbReference type="HOGENOM" id="CLU_024916_0_0_2"/>
<dbReference type="InterPro" id="IPR012255">
    <property type="entry name" value="ETF_b"/>
</dbReference>
<dbReference type="Pfam" id="PF00766">
    <property type="entry name" value="ETF_alpha"/>
    <property type="match status" value="1"/>
</dbReference>
<dbReference type="Pfam" id="PF01012">
    <property type="entry name" value="ETF"/>
    <property type="match status" value="2"/>
</dbReference>
<dbReference type="SUPFAM" id="SSF52402">
    <property type="entry name" value="Adenine nucleotide alpha hydrolases-like"/>
    <property type="match status" value="2"/>
</dbReference>
<dbReference type="RefSeq" id="WP_012714476.1">
    <property type="nucleotide sequence ID" value="NC_012589.1"/>
</dbReference>
<dbReference type="OrthoDB" id="307696at2157"/>
<reference evidence="2 3" key="1">
    <citation type="journal article" date="2009" name="Proc. Natl. Acad. Sci. U.S.A.">
        <title>Biogeography of the Sulfolobus islandicus pan-genome.</title>
        <authorList>
            <person name="Reno M.L."/>
            <person name="Held N.L."/>
            <person name="Fields C.J."/>
            <person name="Burke P.V."/>
            <person name="Whitaker R.J."/>
        </authorList>
    </citation>
    <scope>NUCLEOTIDE SEQUENCE [LARGE SCALE GENOMIC DNA]</scope>
    <source>
        <strain evidence="3">L.S.2.15 / Lassen #1</strain>
    </source>
</reference>
<evidence type="ECO:0000313" key="3">
    <source>
        <dbReference type="Proteomes" id="UP000001747"/>
    </source>
</evidence>
<accession>C3MLW7</accession>
<organism evidence="2 3">
    <name type="scientific">Saccharolobus islandicus (strain L.S.2.15 / Lassen #1)</name>
    <name type="common">Sulfolobus islandicus</name>
    <dbReference type="NCBI Taxonomy" id="429572"/>
    <lineage>
        <taxon>Archaea</taxon>
        <taxon>Thermoproteota</taxon>
        <taxon>Thermoprotei</taxon>
        <taxon>Sulfolobales</taxon>
        <taxon>Sulfolobaceae</taxon>
        <taxon>Saccharolobus</taxon>
    </lineage>
</organism>
<dbReference type="GO" id="GO:0009055">
    <property type="term" value="F:electron transfer activity"/>
    <property type="evidence" value="ECO:0007669"/>
    <property type="project" value="InterPro"/>
</dbReference>
<protein>
    <submittedName>
        <fullName evidence="2">Electron transfer flavoprotein alpha subunit</fullName>
    </submittedName>
</protein>
<dbReference type="CDD" id="cd01715">
    <property type="entry name" value="ETF_alpha"/>
    <property type="match status" value="1"/>
</dbReference>
<dbReference type="InterPro" id="IPR029035">
    <property type="entry name" value="DHS-like_NAD/FAD-binding_dom"/>
</dbReference>
<evidence type="ECO:0000313" key="2">
    <source>
        <dbReference type="EMBL" id="ACP36601.1"/>
    </source>
</evidence>
<dbReference type="GeneID" id="7796749"/>
<gene>
    <name evidence="2" type="ordered locus">LS215_2656</name>
</gene>
<dbReference type="KEGG" id="sis:LS215_2656"/>
<dbReference type="SUPFAM" id="SSF52467">
    <property type="entry name" value="DHS-like NAD/FAD-binding domain"/>
    <property type="match status" value="1"/>
</dbReference>
<dbReference type="Gene3D" id="3.40.50.1220">
    <property type="entry name" value="TPP-binding domain"/>
    <property type="match status" value="1"/>
</dbReference>
<proteinExistence type="predicted"/>
<feature type="domain" description="Electron transfer flavoprotein alpha/beta-subunit N-terminal" evidence="1">
    <location>
        <begin position="287"/>
        <end position="476"/>
    </location>
</feature>
<dbReference type="Proteomes" id="UP000001747">
    <property type="component" value="Chromosome"/>
</dbReference>
<evidence type="ECO:0000259" key="1">
    <source>
        <dbReference type="SMART" id="SM00893"/>
    </source>
</evidence>
<dbReference type="PANTHER" id="PTHR21294">
    <property type="entry name" value="ELECTRON TRANSFER FLAVOPROTEIN BETA-SUBUNIT"/>
    <property type="match status" value="1"/>
</dbReference>
<name>C3MLW7_SACI2</name>
<dbReference type="AlphaFoldDB" id="C3MLW7"/>
<dbReference type="InterPro" id="IPR014730">
    <property type="entry name" value="ETF_a/b_N"/>
</dbReference>
<dbReference type="SMART" id="SM00893">
    <property type="entry name" value="ETF"/>
    <property type="match status" value="2"/>
</dbReference>
<dbReference type="InterPro" id="IPR033947">
    <property type="entry name" value="ETF_alpha_N"/>
</dbReference>
<feature type="domain" description="Electron transfer flavoprotein alpha/beta-subunit N-terminal" evidence="1">
    <location>
        <begin position="25"/>
        <end position="216"/>
    </location>
</feature>
<dbReference type="Gene3D" id="3.40.50.620">
    <property type="entry name" value="HUPs"/>
    <property type="match status" value="2"/>
</dbReference>
<sequence>MPELKVVVSIKQVPDVDELRIDPVTNNLVREGVPAVINPPDLHAIEEAVRLKERYGAKTIVITMGPPQADSALREALAMGIDEAYLISDRAMAGADTWATSYTISKAVQKLGGADLILFGRRAVDGETEQVGPQTGKWLGLPVIGYVSDIKKLEKDKIIVTRTTEFDEEVIEAPIPTVLTMLEVANKPRQPDILSLIKAKTAKITVWNKDDIKAEPDKIGLAGSPTKVIKVQPPPKTRKAEIIDGRKDIEKAAKWFLDKIFESLKEDESTLKEYVKPKPKVKVNGEIWVYIDHIGEKPNRASFEIMGEARRIADLMDTSLSAVIVGGEATKSLIDETFEYGADKVYFVETKGFDRYDNEVYTRALATVIKKYKPEAVFFPGTKNTRELASTTAIEVNTGLIADCTNFDVDDKGVLLSTRPDFGGKEMSTIICPKHRPVMVTVRAGVFMPLPRVPGRKGELVREEIDDLFTRLKVLDYRVIEKRNILAEADIVVGVGRGIRSPENIKMAEELASLLGGVVGVSKPLADMGWYPKERQVGQTGTTIRPKVYIALGVSGAVQHLVGILSSRKIGAINLDPSAPIFENCDFGVVGDIFEIIPKMVELLKKKEVS</sequence>
<dbReference type="PANTHER" id="PTHR21294:SF17">
    <property type="entry name" value="PROTEIN FIXA"/>
    <property type="match status" value="1"/>
</dbReference>
<dbReference type="InterPro" id="IPR014729">
    <property type="entry name" value="Rossmann-like_a/b/a_fold"/>
</dbReference>
<dbReference type="EMBL" id="CP001399">
    <property type="protein sequence ID" value="ACP36601.1"/>
    <property type="molecule type" value="Genomic_DNA"/>
</dbReference>